<protein>
    <submittedName>
        <fullName evidence="1">Uncharacterized protein</fullName>
    </submittedName>
</protein>
<reference evidence="1 2" key="1">
    <citation type="submission" date="2015-10" db="EMBL/GenBank/DDBJ databases">
        <title>Resequencing of Lactobacillus plantarum WJL strain genome.</title>
        <authorList>
            <person name="Martino M.E."/>
        </authorList>
    </citation>
    <scope>NUCLEOTIDE SEQUENCE [LARGE SCALE GENOMIC DNA]</scope>
    <source>
        <strain evidence="1 2">WJL</strain>
    </source>
</reference>
<sequence length="37" mass="4559">MNRYHTWHDEICPYRNIDHPQIIFSFFTSQVSDLVTF</sequence>
<evidence type="ECO:0000313" key="1">
    <source>
        <dbReference type="EMBL" id="KPN42977.1"/>
    </source>
</evidence>
<gene>
    <name evidence="1" type="ORF">WJL_2014</name>
</gene>
<name>A0A837P6X0_LACPN</name>
<proteinExistence type="predicted"/>
<dbReference type="AlphaFoldDB" id="A0A837P6X0"/>
<evidence type="ECO:0000313" key="2">
    <source>
        <dbReference type="Proteomes" id="UP000050511"/>
    </source>
</evidence>
<comment type="caution">
    <text evidence="1">The sequence shown here is derived from an EMBL/GenBank/DDBJ whole genome shotgun (WGS) entry which is preliminary data.</text>
</comment>
<dbReference type="EMBL" id="LKLZ01000006">
    <property type="protein sequence ID" value="KPN42977.1"/>
    <property type="molecule type" value="Genomic_DNA"/>
</dbReference>
<accession>A0A837P6X0</accession>
<dbReference type="Proteomes" id="UP000050511">
    <property type="component" value="Unassembled WGS sequence"/>
</dbReference>
<organism evidence="1 2">
    <name type="scientific">Lactiplantibacillus plantarum WJL</name>
    <dbReference type="NCBI Taxonomy" id="1350466"/>
    <lineage>
        <taxon>Bacteria</taxon>
        <taxon>Bacillati</taxon>
        <taxon>Bacillota</taxon>
        <taxon>Bacilli</taxon>
        <taxon>Lactobacillales</taxon>
        <taxon>Lactobacillaceae</taxon>
        <taxon>Lactiplantibacillus</taxon>
    </lineage>
</organism>